<dbReference type="EMBL" id="BMEX01000001">
    <property type="protein sequence ID" value="GGA33761.1"/>
    <property type="molecule type" value="Genomic_DNA"/>
</dbReference>
<protein>
    <submittedName>
        <fullName evidence="2">Uncharacterized protein</fullName>
    </submittedName>
</protein>
<keyword evidence="3" id="KW-1185">Reference proteome</keyword>
<feature type="region of interest" description="Disordered" evidence="1">
    <location>
        <begin position="19"/>
        <end position="54"/>
    </location>
</feature>
<dbReference type="Proteomes" id="UP000617979">
    <property type="component" value="Unassembled WGS sequence"/>
</dbReference>
<reference evidence="3" key="1">
    <citation type="journal article" date="2019" name="Int. J. Syst. Evol. Microbiol.">
        <title>The Global Catalogue of Microorganisms (GCM) 10K type strain sequencing project: providing services to taxonomists for standard genome sequencing and annotation.</title>
        <authorList>
            <consortium name="The Broad Institute Genomics Platform"/>
            <consortium name="The Broad Institute Genome Sequencing Center for Infectious Disease"/>
            <person name="Wu L."/>
            <person name="Ma J."/>
        </authorList>
    </citation>
    <scope>NUCLEOTIDE SEQUENCE [LARGE SCALE GENOMIC DNA]</scope>
    <source>
        <strain evidence="3">CGMCC 1.12404</strain>
    </source>
</reference>
<proteinExistence type="predicted"/>
<sequence length="54" mass="5809">MFITSRAFPSFDSGVLQEAPIHSGGTAPDLHRSSLFSQSDPYRSAPVPLEYAIG</sequence>
<name>A0ABQ1FZB9_9BACL</name>
<accession>A0ABQ1FZB9</accession>
<evidence type="ECO:0000313" key="3">
    <source>
        <dbReference type="Proteomes" id="UP000617979"/>
    </source>
</evidence>
<comment type="caution">
    <text evidence="2">The sequence shown here is derived from an EMBL/GenBank/DDBJ whole genome shotgun (WGS) entry which is preliminary data.</text>
</comment>
<gene>
    <name evidence="2" type="ORF">GCM10007416_03140</name>
</gene>
<evidence type="ECO:0000256" key="1">
    <source>
        <dbReference type="SAM" id="MobiDB-lite"/>
    </source>
</evidence>
<organism evidence="2 3">
    <name type="scientific">Kroppenstedtia guangzhouensis</name>
    <dbReference type="NCBI Taxonomy" id="1274356"/>
    <lineage>
        <taxon>Bacteria</taxon>
        <taxon>Bacillati</taxon>
        <taxon>Bacillota</taxon>
        <taxon>Bacilli</taxon>
        <taxon>Bacillales</taxon>
        <taxon>Thermoactinomycetaceae</taxon>
        <taxon>Kroppenstedtia</taxon>
    </lineage>
</organism>
<evidence type="ECO:0000313" key="2">
    <source>
        <dbReference type="EMBL" id="GGA33761.1"/>
    </source>
</evidence>